<keyword evidence="3" id="KW-1185">Reference proteome</keyword>
<sequence length="820" mass="92174">MADLRFDDDLFDFPGAVDDEEESAESAVPDDDAASVGTERLALVRLPSPGKSEETGVRKAERHGQALKFNVSLLILRFAALTVPEVNLCVTMAAQLVGDSGCLMQIEAVRIEAIKNHRTYEDRNPSSNVAVNIWIRNDRGPSMHDQEVFRDLDQEAAAAPSSRCRLCERNPDYPNKIDDLQILHFLGPVRSSKEFLPYQTGPLYPDKILLQNVHFVGEAKEREALCVPSERKKTQPPEYGPELRDETDYYQSPKDSTPLMSSTTALLPGMHRMDVLRQHARGQHLRHGWDAMPVETPAIYQHDAYLAICHYITPELMVQDTSSRMKHMEPQALQTSSTTSGGASLSEQLAKLLLKRGGDYSHDSCVSCVFAQCDYTATFTTARAVSIGRSPLAMTLAGIWVECPRDFDDLSGMEQRSYNSQRYSGVVQDTYQNLVSFNPDRLHGSGGFEGERFVNTAYQSRNARVAPVDHVDYLKKLNFSPVQKQGTVFEVYPVKPQTSANNDTEKSRLWSRRLRAKARSEEVKPFVEALKKAWSEWERWSSCKEIKARIVITGFRDPLAAADEAIYKRDGEYVVALRGIHVDDLIGSALQGEFTFVRRHVKQWPDGSITLDQASYVNEDLTVADLKEVNAVLRYVRAAADSCVKFRGGLVITITDTEALQQTRAASLVDCKSYRHQRILRSTLAAEAWLDRARDHGQFMAMVWNEMVKADYIATMNERPLVEVVPVTDARSLWDAIHRLSTSCTDKRVEVDVAALRQQCHGLRWAPTEQMKADCMTKPWRLLRDAFRRWMAEPFVTLIDSKAPGDIGAGQDATAECGTK</sequence>
<gene>
    <name evidence="2" type="ORF">AK812_SmicGene6279</name>
</gene>
<name>A0A1Q9ERL0_SYMMI</name>
<accession>A0A1Q9ERL0</accession>
<comment type="caution">
    <text evidence="2">The sequence shown here is derived from an EMBL/GenBank/DDBJ whole genome shotgun (WGS) entry which is preliminary data.</text>
</comment>
<evidence type="ECO:0000313" key="2">
    <source>
        <dbReference type="EMBL" id="OLQ10069.1"/>
    </source>
</evidence>
<feature type="compositionally biased region" description="Basic and acidic residues" evidence="1">
    <location>
        <begin position="227"/>
        <end position="247"/>
    </location>
</feature>
<feature type="region of interest" description="Disordered" evidence="1">
    <location>
        <begin position="227"/>
        <end position="258"/>
    </location>
</feature>
<dbReference type="AlphaFoldDB" id="A0A1Q9ERL0"/>
<protein>
    <submittedName>
        <fullName evidence="2">Uncharacterized protein</fullName>
    </submittedName>
</protein>
<evidence type="ECO:0000256" key="1">
    <source>
        <dbReference type="SAM" id="MobiDB-lite"/>
    </source>
</evidence>
<feature type="compositionally biased region" description="Polar residues" evidence="1">
    <location>
        <begin position="249"/>
        <end position="258"/>
    </location>
</feature>
<dbReference type="EMBL" id="LSRX01000085">
    <property type="protein sequence ID" value="OLQ10069.1"/>
    <property type="molecule type" value="Genomic_DNA"/>
</dbReference>
<feature type="compositionally biased region" description="Acidic residues" evidence="1">
    <location>
        <begin position="17"/>
        <end position="33"/>
    </location>
</feature>
<feature type="region of interest" description="Disordered" evidence="1">
    <location>
        <begin position="1"/>
        <end position="36"/>
    </location>
</feature>
<organism evidence="2 3">
    <name type="scientific">Symbiodinium microadriaticum</name>
    <name type="common">Dinoflagellate</name>
    <name type="synonym">Zooxanthella microadriatica</name>
    <dbReference type="NCBI Taxonomy" id="2951"/>
    <lineage>
        <taxon>Eukaryota</taxon>
        <taxon>Sar</taxon>
        <taxon>Alveolata</taxon>
        <taxon>Dinophyceae</taxon>
        <taxon>Suessiales</taxon>
        <taxon>Symbiodiniaceae</taxon>
        <taxon>Symbiodinium</taxon>
    </lineage>
</organism>
<dbReference type="OrthoDB" id="10296401at2759"/>
<reference evidence="2 3" key="1">
    <citation type="submission" date="2016-02" db="EMBL/GenBank/DDBJ databases">
        <title>Genome analysis of coral dinoflagellate symbionts highlights evolutionary adaptations to a symbiotic lifestyle.</title>
        <authorList>
            <person name="Aranda M."/>
            <person name="Li Y."/>
            <person name="Liew Y.J."/>
            <person name="Baumgarten S."/>
            <person name="Simakov O."/>
            <person name="Wilson M."/>
            <person name="Piel J."/>
            <person name="Ashoor H."/>
            <person name="Bougouffa S."/>
            <person name="Bajic V.B."/>
            <person name="Ryu T."/>
            <person name="Ravasi T."/>
            <person name="Bayer T."/>
            <person name="Micklem G."/>
            <person name="Kim H."/>
            <person name="Bhak J."/>
            <person name="Lajeunesse T.C."/>
            <person name="Voolstra C.R."/>
        </authorList>
    </citation>
    <scope>NUCLEOTIDE SEQUENCE [LARGE SCALE GENOMIC DNA]</scope>
    <source>
        <strain evidence="2 3">CCMP2467</strain>
    </source>
</reference>
<evidence type="ECO:0000313" key="3">
    <source>
        <dbReference type="Proteomes" id="UP000186817"/>
    </source>
</evidence>
<dbReference type="Proteomes" id="UP000186817">
    <property type="component" value="Unassembled WGS sequence"/>
</dbReference>
<proteinExistence type="predicted"/>